<dbReference type="InterPro" id="IPR007386">
    <property type="entry name" value="DUF447_N"/>
</dbReference>
<evidence type="ECO:0000259" key="1">
    <source>
        <dbReference type="Pfam" id="PF04289"/>
    </source>
</evidence>
<dbReference type="OrthoDB" id="146030at2157"/>
<accession>A0A6N0NX25</accession>
<dbReference type="Proteomes" id="UP000509301">
    <property type="component" value="Chromosome"/>
</dbReference>
<feature type="domain" description="DUF447" evidence="2">
    <location>
        <begin position="131"/>
        <end position="185"/>
    </location>
</feature>
<gene>
    <name evidence="3" type="ORF">GWK48_05585</name>
</gene>
<feature type="domain" description="DUF447" evidence="1">
    <location>
        <begin position="14"/>
        <end position="97"/>
    </location>
</feature>
<reference evidence="3 4" key="1">
    <citation type="submission" date="2020-02" db="EMBL/GenBank/DDBJ databases">
        <title>Comparative genome analysis reveals the metabolism and evolution of the thermophilic archaeal genus Metallosphaera.</title>
        <authorList>
            <person name="Jiang C."/>
        </authorList>
    </citation>
    <scope>NUCLEOTIDE SEQUENCE [LARGE SCALE GENOMIC DNA]</scope>
    <source>
        <strain evidence="3 4">Ric-A</strain>
    </source>
</reference>
<proteinExistence type="predicted"/>
<dbReference type="InterPro" id="IPR012349">
    <property type="entry name" value="Split_barrel_FMN-bd"/>
</dbReference>
<name>A0A6N0NX25_9CREN</name>
<dbReference type="Gene3D" id="2.30.110.10">
    <property type="entry name" value="Electron Transport, Fmn-binding Protein, Chain A"/>
    <property type="match status" value="1"/>
</dbReference>
<dbReference type="Pfam" id="PF04289">
    <property type="entry name" value="DUF447_N"/>
    <property type="match status" value="1"/>
</dbReference>
<sequence length="195" mass="22475">MEGFKKVFPATGIYEVLVGTSGKSPNISPLGLRYMDEFKFKVYRGSISLENLLQYPYCSIMITDRPELFYLGLRGLLHQDKLFYGLPIIISSEKIYCTIIARCELVSLGDPYEFRVRFLEDSGPCDRSPISRGTGLFIDMLVHTTRLDIVSGNERSRLLYIINYEIDVIRKTYPSLSQYLDEIVRQLELKGYKLD</sequence>
<dbReference type="AlphaFoldDB" id="A0A6N0NX25"/>
<dbReference type="RefSeq" id="WP_174630365.1">
    <property type="nucleotide sequence ID" value="NZ_CP049074.1"/>
</dbReference>
<evidence type="ECO:0000313" key="4">
    <source>
        <dbReference type="Proteomes" id="UP000509301"/>
    </source>
</evidence>
<keyword evidence="4" id="KW-1185">Reference proteome</keyword>
<dbReference type="EMBL" id="CP049074">
    <property type="protein sequence ID" value="QKQ99917.1"/>
    <property type="molecule type" value="Genomic_DNA"/>
</dbReference>
<dbReference type="KEGG" id="mten:GWK48_05585"/>
<dbReference type="SUPFAM" id="SSF50475">
    <property type="entry name" value="FMN-binding split barrel"/>
    <property type="match status" value="1"/>
</dbReference>
<dbReference type="InterPro" id="IPR049288">
    <property type="entry name" value="DUF447_C"/>
</dbReference>
<organism evidence="3 4">
    <name type="scientific">Metallosphaera tengchongensis</name>
    <dbReference type="NCBI Taxonomy" id="1532350"/>
    <lineage>
        <taxon>Archaea</taxon>
        <taxon>Thermoproteota</taxon>
        <taxon>Thermoprotei</taxon>
        <taxon>Sulfolobales</taxon>
        <taxon>Sulfolobaceae</taxon>
        <taxon>Metallosphaera</taxon>
    </lineage>
</organism>
<evidence type="ECO:0000259" key="2">
    <source>
        <dbReference type="Pfam" id="PF20766"/>
    </source>
</evidence>
<evidence type="ECO:0000313" key="3">
    <source>
        <dbReference type="EMBL" id="QKQ99917.1"/>
    </source>
</evidence>
<protein>
    <submittedName>
        <fullName evidence="3">DUF447 family protein</fullName>
    </submittedName>
</protein>
<dbReference type="Pfam" id="PF20766">
    <property type="entry name" value="DUF447_C"/>
    <property type="match status" value="1"/>
</dbReference>
<dbReference type="GeneID" id="55641401"/>